<dbReference type="InterPro" id="IPR037515">
    <property type="entry name" value="Rib-P_diPkinase_bac"/>
</dbReference>
<organism evidence="11 12">
    <name type="scientific">bacterium (Candidatus Ratteibacteria) CG01_land_8_20_14_3_00_40_19</name>
    <dbReference type="NCBI Taxonomy" id="2014290"/>
    <lineage>
        <taxon>Bacteria</taxon>
        <taxon>Candidatus Ratteibacteria</taxon>
    </lineage>
</organism>
<dbReference type="PANTHER" id="PTHR10210">
    <property type="entry name" value="RIBOSE-PHOSPHATE DIPHOSPHOKINASE FAMILY MEMBER"/>
    <property type="match status" value="1"/>
</dbReference>
<evidence type="ECO:0000256" key="4">
    <source>
        <dbReference type="ARBA" id="ARBA00022741"/>
    </source>
</evidence>
<comment type="caution">
    <text evidence="11">The sequence shown here is derived from an EMBL/GenBank/DDBJ whole genome shotgun (WGS) entry which is preliminary data.</text>
</comment>
<dbReference type="Pfam" id="PF14572">
    <property type="entry name" value="Pribosyl_synth"/>
    <property type="match status" value="1"/>
</dbReference>
<dbReference type="FunFam" id="3.40.50.2020:FF:000014">
    <property type="entry name" value="Ribose-phosphate pyrophosphokinase 1"/>
    <property type="match status" value="1"/>
</dbReference>
<comment type="similarity">
    <text evidence="9">Belongs to the ribose-phosphate pyrophosphokinase family. Class I subfamily.</text>
</comment>
<keyword evidence="1 9" id="KW-0808">Transferase</keyword>
<keyword evidence="7 9" id="KW-0460">Magnesium</keyword>
<feature type="binding site" evidence="9">
    <location>
        <position position="194"/>
    </location>
    <ligand>
        <name>D-ribose 5-phosphate</name>
        <dbReference type="ChEBI" id="CHEBI:78346"/>
    </ligand>
</feature>
<dbReference type="InterPro" id="IPR005946">
    <property type="entry name" value="Rib-P_diPkinase"/>
</dbReference>
<dbReference type="EC" id="2.7.6.1" evidence="9"/>
<dbReference type="PANTHER" id="PTHR10210:SF32">
    <property type="entry name" value="RIBOSE-PHOSPHATE PYROPHOSPHOKINASE 2"/>
    <property type="match status" value="1"/>
</dbReference>
<dbReference type="EMBL" id="PETL01000246">
    <property type="protein sequence ID" value="PIV63860.1"/>
    <property type="molecule type" value="Genomic_DNA"/>
</dbReference>
<dbReference type="NCBIfam" id="TIGR01251">
    <property type="entry name" value="ribP_PPkin"/>
    <property type="match status" value="1"/>
</dbReference>
<feature type="binding site" evidence="9">
    <location>
        <position position="218"/>
    </location>
    <ligand>
        <name>D-ribose 5-phosphate</name>
        <dbReference type="ChEBI" id="CHEBI:78346"/>
    </ligand>
</feature>
<dbReference type="Pfam" id="PF13793">
    <property type="entry name" value="Pribosyltran_N"/>
    <property type="match status" value="1"/>
</dbReference>
<evidence type="ECO:0000256" key="7">
    <source>
        <dbReference type="ARBA" id="ARBA00022842"/>
    </source>
</evidence>
<evidence type="ECO:0000256" key="8">
    <source>
        <dbReference type="ARBA" id="ARBA00049535"/>
    </source>
</evidence>
<dbReference type="InterPro" id="IPR029099">
    <property type="entry name" value="Pribosyltran_N"/>
</dbReference>
<dbReference type="PROSITE" id="PS00114">
    <property type="entry name" value="PRPP_SYNTHASE"/>
    <property type="match status" value="1"/>
</dbReference>
<feature type="binding site" evidence="9">
    <location>
        <begin position="37"/>
        <end position="39"/>
    </location>
    <ligand>
        <name>ATP</name>
        <dbReference type="ChEBI" id="CHEBI:30616"/>
    </ligand>
</feature>
<protein>
    <recommendedName>
        <fullName evidence="9">Ribose-phosphate pyrophosphokinase</fullName>
        <shortName evidence="9">RPPK</shortName>
        <ecNumber evidence="9">2.7.6.1</ecNumber>
    </recommendedName>
    <alternativeName>
        <fullName evidence="9">5-phospho-D-ribosyl alpha-1-diphosphate synthase</fullName>
    </alternativeName>
    <alternativeName>
        <fullName evidence="9">Phosphoribosyl diphosphate synthase</fullName>
    </alternativeName>
    <alternativeName>
        <fullName evidence="9">Phosphoribosyl pyrophosphate synthase</fullName>
        <shortName evidence="9">P-Rib-PP synthase</shortName>
        <shortName evidence="9">PRPP synthase</shortName>
        <shortName evidence="9">PRPPase</shortName>
    </alternativeName>
</protein>
<feature type="binding site" evidence="9">
    <location>
        <position position="130"/>
    </location>
    <ligand>
        <name>Mg(2+)</name>
        <dbReference type="ChEBI" id="CHEBI:18420"/>
    </ligand>
</feature>
<evidence type="ECO:0000313" key="12">
    <source>
        <dbReference type="Proteomes" id="UP000228886"/>
    </source>
</evidence>
<dbReference type="GO" id="GO:0005737">
    <property type="term" value="C:cytoplasm"/>
    <property type="evidence" value="ECO:0007669"/>
    <property type="project" value="UniProtKB-SubCell"/>
</dbReference>
<name>A0A2M7E7Z3_9BACT</name>
<evidence type="ECO:0000256" key="6">
    <source>
        <dbReference type="ARBA" id="ARBA00022840"/>
    </source>
</evidence>
<dbReference type="Proteomes" id="UP000228886">
    <property type="component" value="Unassembled WGS sequence"/>
</dbReference>
<keyword evidence="3 9" id="KW-0545">Nucleotide biosynthesis</keyword>
<dbReference type="HAMAP" id="MF_00583_B">
    <property type="entry name" value="RibP_PPkinase_B"/>
    <property type="match status" value="1"/>
</dbReference>
<keyword evidence="5 9" id="KW-0418">Kinase</keyword>
<dbReference type="GO" id="GO:0002189">
    <property type="term" value="C:ribose phosphate diphosphokinase complex"/>
    <property type="evidence" value="ECO:0007669"/>
    <property type="project" value="TreeGrafter"/>
</dbReference>
<comment type="subunit">
    <text evidence="9">Homohexamer.</text>
</comment>
<dbReference type="GO" id="GO:0016301">
    <property type="term" value="F:kinase activity"/>
    <property type="evidence" value="ECO:0007669"/>
    <property type="project" value="UniProtKB-KW"/>
</dbReference>
<dbReference type="GO" id="GO:0006015">
    <property type="term" value="P:5-phosphoribose 1-diphosphate biosynthetic process"/>
    <property type="evidence" value="ECO:0007669"/>
    <property type="project" value="UniProtKB-UniRule"/>
</dbReference>
<dbReference type="GO" id="GO:0009156">
    <property type="term" value="P:ribonucleoside monophosphate biosynthetic process"/>
    <property type="evidence" value="ECO:0007669"/>
    <property type="project" value="InterPro"/>
</dbReference>
<dbReference type="UniPathway" id="UPA00087">
    <property type="reaction ID" value="UER00172"/>
</dbReference>
<gene>
    <name evidence="9" type="primary">prs</name>
    <name evidence="11" type="ORF">COS11_05225</name>
</gene>
<keyword evidence="4 9" id="KW-0547">Nucleotide-binding</keyword>
<dbReference type="InterPro" id="IPR029057">
    <property type="entry name" value="PRTase-like"/>
</dbReference>
<dbReference type="AlphaFoldDB" id="A0A2M7E7Z3"/>
<dbReference type="InterPro" id="IPR000842">
    <property type="entry name" value="PRib_PP_synth_CS"/>
</dbReference>
<dbReference type="GO" id="GO:0006164">
    <property type="term" value="P:purine nucleotide biosynthetic process"/>
    <property type="evidence" value="ECO:0007669"/>
    <property type="project" value="TreeGrafter"/>
</dbReference>
<dbReference type="GO" id="GO:0004749">
    <property type="term" value="F:ribose phosphate diphosphokinase activity"/>
    <property type="evidence" value="ECO:0007669"/>
    <property type="project" value="UniProtKB-UniRule"/>
</dbReference>
<feature type="binding site" evidence="9">
    <location>
        <position position="169"/>
    </location>
    <ligand>
        <name>Mg(2+)</name>
        <dbReference type="ChEBI" id="CHEBI:18420"/>
    </ligand>
</feature>
<dbReference type="Gene3D" id="3.40.50.2020">
    <property type="match status" value="2"/>
</dbReference>
<evidence type="ECO:0000256" key="2">
    <source>
        <dbReference type="ARBA" id="ARBA00022723"/>
    </source>
</evidence>
<evidence type="ECO:0000256" key="3">
    <source>
        <dbReference type="ARBA" id="ARBA00022727"/>
    </source>
</evidence>
<accession>A0A2M7E7Z3</accession>
<feature type="binding site" evidence="9">
    <location>
        <begin position="96"/>
        <end position="97"/>
    </location>
    <ligand>
        <name>ATP</name>
        <dbReference type="ChEBI" id="CHEBI:30616"/>
    </ligand>
</feature>
<dbReference type="SMART" id="SM01400">
    <property type="entry name" value="Pribosyltran_N"/>
    <property type="match status" value="1"/>
</dbReference>
<proteinExistence type="inferred from homology"/>
<evidence type="ECO:0000313" key="11">
    <source>
        <dbReference type="EMBL" id="PIV63860.1"/>
    </source>
</evidence>
<dbReference type="FunFam" id="3.40.50.2020:FF:000002">
    <property type="entry name" value="Ribose-phosphate pyrophosphokinase"/>
    <property type="match status" value="1"/>
</dbReference>
<dbReference type="SUPFAM" id="SSF53271">
    <property type="entry name" value="PRTase-like"/>
    <property type="match status" value="1"/>
</dbReference>
<reference evidence="12" key="1">
    <citation type="submission" date="2017-09" db="EMBL/GenBank/DDBJ databases">
        <title>Depth-based differentiation of microbial function through sediment-hosted aquifers and enrichment of novel symbionts in the deep terrestrial subsurface.</title>
        <authorList>
            <person name="Probst A.J."/>
            <person name="Ladd B."/>
            <person name="Jarett J.K."/>
            <person name="Geller-Mcgrath D.E."/>
            <person name="Sieber C.M.K."/>
            <person name="Emerson J.B."/>
            <person name="Anantharaman K."/>
            <person name="Thomas B.C."/>
            <person name="Malmstrom R."/>
            <person name="Stieglmeier M."/>
            <person name="Klingl A."/>
            <person name="Woyke T."/>
            <person name="Ryan C.M."/>
            <person name="Banfield J.F."/>
        </authorList>
    </citation>
    <scope>NUCLEOTIDE SEQUENCE [LARGE SCALE GENOMIC DNA]</scope>
</reference>
<comment type="subcellular location">
    <subcellularLocation>
        <location evidence="9">Cytoplasm</location>
    </subcellularLocation>
</comment>
<dbReference type="NCBIfam" id="NF002320">
    <property type="entry name" value="PRK01259.1"/>
    <property type="match status" value="1"/>
</dbReference>
<dbReference type="GO" id="GO:0000287">
    <property type="term" value="F:magnesium ion binding"/>
    <property type="evidence" value="ECO:0007669"/>
    <property type="project" value="UniProtKB-UniRule"/>
</dbReference>
<evidence type="ECO:0000256" key="1">
    <source>
        <dbReference type="ARBA" id="ARBA00022679"/>
    </source>
</evidence>
<evidence type="ECO:0000256" key="9">
    <source>
        <dbReference type="HAMAP-Rule" id="MF_00583"/>
    </source>
</evidence>
<feature type="active site" evidence="9">
    <location>
        <position position="192"/>
    </location>
</feature>
<evidence type="ECO:0000256" key="5">
    <source>
        <dbReference type="ARBA" id="ARBA00022777"/>
    </source>
</evidence>
<feature type="domain" description="Ribose-phosphate pyrophosphokinase N-terminal" evidence="10">
    <location>
        <begin position="5"/>
        <end position="120"/>
    </location>
</feature>
<comment type="cofactor">
    <cofactor evidence="9">
        <name>Mg(2+)</name>
        <dbReference type="ChEBI" id="CHEBI:18420"/>
    </cofactor>
    <text evidence="9">Binds 2 Mg(2+) ions per subunit.</text>
</comment>
<keyword evidence="9" id="KW-0963">Cytoplasm</keyword>
<keyword evidence="6 9" id="KW-0067">ATP-binding</keyword>
<sequence>MNQCKIFAGNSNPQLTKKICRYLKIPSGKIKVRRFPDGEVSVKIGENVRGQDVFILQSISSPVNESLMEFLVMIDACRRASARRITAVLPYYGYARQDWKDQPRVPITAKLVANLITAAGANRVLTMDLHSPQIQGFFDIPVDHLFAAPVLIKYFQQLGLSNLVVVAPDVGGIKAARAFAKRLRASLAVVDKRRDSPDSVEVMNIIGEIEGRNVVIVDDLIATGRTLCEAAAVLKENGAKNIYASITHGVLSGKSIENIAQSVLRKLIITDTLPLTKEKQLKRIEVLSVASLLGEAIRCIHLEKSVSSLFI</sequence>
<keyword evidence="2 9" id="KW-0479">Metal-binding</keyword>
<comment type="function">
    <text evidence="9">Involved in the biosynthesis of the central metabolite phospho-alpha-D-ribosyl-1-pyrophosphate (PRPP) via the transfer of pyrophosphoryl group from ATP to 1-hydroxyl of ribose-5-phosphate (Rib-5-P).</text>
</comment>
<dbReference type="InterPro" id="IPR000836">
    <property type="entry name" value="PRTase_dom"/>
</dbReference>
<comment type="catalytic activity">
    <reaction evidence="8 9">
        <text>D-ribose 5-phosphate + ATP = 5-phospho-alpha-D-ribose 1-diphosphate + AMP + H(+)</text>
        <dbReference type="Rhea" id="RHEA:15609"/>
        <dbReference type="ChEBI" id="CHEBI:15378"/>
        <dbReference type="ChEBI" id="CHEBI:30616"/>
        <dbReference type="ChEBI" id="CHEBI:58017"/>
        <dbReference type="ChEBI" id="CHEBI:78346"/>
        <dbReference type="ChEBI" id="CHEBI:456215"/>
        <dbReference type="EC" id="2.7.6.1"/>
    </reaction>
</comment>
<evidence type="ECO:0000259" key="10">
    <source>
        <dbReference type="Pfam" id="PF13793"/>
    </source>
</evidence>
<comment type="caution">
    <text evidence="9">Lacks conserved residue(s) required for the propagation of feature annotation.</text>
</comment>
<comment type="pathway">
    <text evidence="9">Metabolic intermediate biosynthesis; 5-phospho-alpha-D-ribose 1-diphosphate biosynthesis; 5-phospho-alpha-D-ribose 1-diphosphate from D-ribose 5-phosphate (route I): step 1/1.</text>
</comment>
<dbReference type="CDD" id="cd06223">
    <property type="entry name" value="PRTases_typeI"/>
    <property type="match status" value="1"/>
</dbReference>
<dbReference type="GO" id="GO:0005524">
    <property type="term" value="F:ATP binding"/>
    <property type="evidence" value="ECO:0007669"/>
    <property type="project" value="UniProtKB-KW"/>
</dbReference>